<dbReference type="Proteomes" id="UP000275232">
    <property type="component" value="Unassembled WGS sequence"/>
</dbReference>
<organism evidence="1 2">
    <name type="scientific">Aurantiacibacter spongiae</name>
    <dbReference type="NCBI Taxonomy" id="2488860"/>
    <lineage>
        <taxon>Bacteria</taxon>
        <taxon>Pseudomonadati</taxon>
        <taxon>Pseudomonadota</taxon>
        <taxon>Alphaproteobacteria</taxon>
        <taxon>Sphingomonadales</taxon>
        <taxon>Erythrobacteraceae</taxon>
        <taxon>Aurantiacibacter</taxon>
    </lineage>
</organism>
<evidence type="ECO:0008006" key="3">
    <source>
        <dbReference type="Google" id="ProtNLM"/>
    </source>
</evidence>
<dbReference type="EMBL" id="RPFZ01000001">
    <property type="protein sequence ID" value="RPF71115.1"/>
    <property type="molecule type" value="Genomic_DNA"/>
</dbReference>
<name>A0A3N5DK47_9SPHN</name>
<gene>
    <name evidence="1" type="ORF">EG799_05430</name>
</gene>
<dbReference type="Gene3D" id="3.30.420.10">
    <property type="entry name" value="Ribonuclease H-like superfamily/Ribonuclease H"/>
    <property type="match status" value="1"/>
</dbReference>
<dbReference type="SUPFAM" id="SSF53098">
    <property type="entry name" value="Ribonuclease H-like"/>
    <property type="match status" value="1"/>
</dbReference>
<accession>A0A3N5DK47</accession>
<proteinExistence type="predicted"/>
<keyword evidence="2" id="KW-1185">Reference proteome</keyword>
<protein>
    <recommendedName>
        <fullName evidence="3">Exonuclease domain-containing protein</fullName>
    </recommendedName>
</protein>
<dbReference type="OrthoDB" id="5705783at2"/>
<dbReference type="GO" id="GO:0003676">
    <property type="term" value="F:nucleic acid binding"/>
    <property type="evidence" value="ECO:0007669"/>
    <property type="project" value="InterPro"/>
</dbReference>
<dbReference type="InterPro" id="IPR012337">
    <property type="entry name" value="RNaseH-like_sf"/>
</dbReference>
<sequence>MEAEPEDTRPLPWPLHTIDFEASSLDDGTYPIEVGVARWVSPDRAIESWSSLISPPSAWTRHGSWSTRSAGIHGISREELAQGLSPQEAMRQLNEILGTSVAYCDGGGLDRHWLAMLQHAAGRNATFDLGDFAMLAFRLPHAGHQRLSSWLQASPAPHRGRQDAERLMKALARGLGVTYGQVIDLA</sequence>
<evidence type="ECO:0000313" key="2">
    <source>
        <dbReference type="Proteomes" id="UP000275232"/>
    </source>
</evidence>
<dbReference type="RefSeq" id="WP_123879251.1">
    <property type="nucleotide sequence ID" value="NZ_RPFZ01000001.1"/>
</dbReference>
<comment type="caution">
    <text evidence="1">The sequence shown here is derived from an EMBL/GenBank/DDBJ whole genome shotgun (WGS) entry which is preliminary data.</text>
</comment>
<evidence type="ECO:0000313" key="1">
    <source>
        <dbReference type="EMBL" id="RPF71115.1"/>
    </source>
</evidence>
<dbReference type="InterPro" id="IPR036397">
    <property type="entry name" value="RNaseH_sf"/>
</dbReference>
<reference evidence="1 2" key="1">
    <citation type="submission" date="2018-11" db="EMBL/GenBank/DDBJ databases">
        <title>Erythrobacter spongiae sp. nov., isolated from a marine sponge.</title>
        <authorList>
            <person name="Zhuang L."/>
            <person name="Luo L."/>
        </authorList>
    </citation>
    <scope>NUCLEOTIDE SEQUENCE [LARGE SCALE GENOMIC DNA]</scope>
    <source>
        <strain evidence="1 2">HN-E23</strain>
    </source>
</reference>
<dbReference type="AlphaFoldDB" id="A0A3N5DK47"/>